<feature type="region of interest" description="Disordered" evidence="3">
    <location>
        <begin position="1126"/>
        <end position="1153"/>
    </location>
</feature>
<gene>
    <name evidence="5" type="ORF">CYCCA115_LOCUS288</name>
</gene>
<feature type="compositionally biased region" description="Basic and acidic residues" evidence="3">
    <location>
        <begin position="7"/>
        <end position="26"/>
    </location>
</feature>
<sequence length="1210" mass="133367">MNNSLEETLKKRREEVLQKRQADQDKITSLQSEIQKHISKLPRRPKQSHESLDRKIVELEKKRTITSMPLAEEREILKEISYTKKQKLQLDEYNAIDKQLAEKRATITNLRDGLKVHTVSLGEIDSALAKVRLATKLECKTQDLVTSEFDCPQDKLGVVIGKGGSMIKKIEAATKVSLDVNKDTNKITIEGSPMSIVSASAEIDKLIRKEAESVDVPKRLLGYLGEKHIPIMKELRAANEDVTIDMVRSSGKVNVIGLPERIEEIKKSILQLNVITKERTLLPNELPVIIGKKGSTISELVIKHEVSMDIEKSGTSTTAFVTGPPELVNSTLADIDTMIKENEEISDPIHVELIFKKIFLHQSGKIIKGLQKEVNEALKEGAEGIPASCIINFDPKHPDKNDAILIVKARRSVLEKASELTKTGLEKFKDLVIKMSADPYIVPRIIGKNGEIIKKLTNGKPCFMEVSRTSGEVVLGATNATDLENLKKEVDKLMEKNALLRIDATNPDMMMTQVREFNRSKVKNEMLALANVDVDTKQKCFILRGEKEKLPEAKKMFEDYLAKTYIDELSITGNDLADLLNGGKGSMLVRLSNEMNAVLRADRDRKLVIIRGEESAVKDAKIRLDQFLHGGNGHSVARVVVTPSIVGGIIGKGGKNRQQLETKFGVTVQISDSNVVAIRGPEEKVAECKIEVLKMVATARVTQTVPVDDDQKKKLEQNNTIRRIIRETATLVTVADGNASIRGYFYDVNDAVAMLHEQLKGEYKSLIELDSSQFSRVNASARDASHFDRIQAETSASVAIDSDSGSILVSGKRSNVKKAKEQVFGFLSFVLPGEVEKVKILDPLQASVGKAASLAEIAALVGGATIYLDRDMGAIVVRASDRDMLNRAKELIQAKVKEAEKLVYVLQLEPADAWIINQIMGKNGSQIQSLQKSLGCTIDVSREKRTLTGRGESEEKISALRASLSEIVDKAKRENALIVFPEAAIGAFMGKGAKNLKEFSKTHEVELLRLQKGKYQFRMNGEEDKVAAAQKAIADWLVDWEDNRATIQISIEDQIIPAVLGPKGATLKSIESEFECRIDINRDASTLTIRSGTKASRQGALEKVEYIVEKETEARAEALVRNKEREAANAAKAEKNEGKNHKKVGGTSAIDTRDERRHYVFPTVPVGVKAPASKKKNGKGNTTAAGATATATGLSLFQMLAADPVPSGEQ</sequence>
<feature type="domain" description="K Homology" evidence="4">
    <location>
        <begin position="900"/>
        <end position="969"/>
    </location>
</feature>
<feature type="domain" description="K Homology" evidence="4">
    <location>
        <begin position="273"/>
        <end position="340"/>
    </location>
</feature>
<dbReference type="Gene3D" id="3.30.310.210">
    <property type="match status" value="1"/>
</dbReference>
<feature type="compositionally biased region" description="Basic and acidic residues" evidence="3">
    <location>
        <begin position="1126"/>
        <end position="1139"/>
    </location>
</feature>
<dbReference type="Gene3D" id="3.30.1370.10">
    <property type="entry name" value="K Homology domain, type 1"/>
    <property type="match status" value="4"/>
</dbReference>
<feature type="domain" description="K Homology" evidence="4">
    <location>
        <begin position="1043"/>
        <end position="1109"/>
    </location>
</feature>
<feature type="domain" description="K Homology" evidence="4">
    <location>
        <begin position="563"/>
        <end position="629"/>
    </location>
</feature>
<feature type="compositionally biased region" description="Basic residues" evidence="3">
    <location>
        <begin position="37"/>
        <end position="46"/>
    </location>
</feature>
<dbReference type="GO" id="GO:0003723">
    <property type="term" value="F:RNA binding"/>
    <property type="evidence" value="ECO:0007669"/>
    <property type="project" value="UniProtKB-UniRule"/>
</dbReference>
<evidence type="ECO:0000259" key="4">
    <source>
        <dbReference type="SMART" id="SM00322"/>
    </source>
</evidence>
<keyword evidence="2" id="KW-0694">RNA-binding</keyword>
<dbReference type="Proteomes" id="UP001295423">
    <property type="component" value="Unassembled WGS sequence"/>
</dbReference>
<protein>
    <recommendedName>
        <fullName evidence="4">K Homology domain-containing protein</fullName>
    </recommendedName>
</protein>
<dbReference type="SMART" id="SM00322">
    <property type="entry name" value="KH"/>
    <property type="match status" value="10"/>
</dbReference>
<dbReference type="Pfam" id="PF00013">
    <property type="entry name" value="KH_1"/>
    <property type="match status" value="4"/>
</dbReference>
<feature type="domain" description="K Homology" evidence="4">
    <location>
        <begin position="633"/>
        <end position="697"/>
    </location>
</feature>
<evidence type="ECO:0000256" key="3">
    <source>
        <dbReference type="SAM" id="MobiDB-lite"/>
    </source>
</evidence>
<feature type="domain" description="K Homology" evidence="4">
    <location>
        <begin position="761"/>
        <end position="828"/>
    </location>
</feature>
<comment type="caution">
    <text evidence="5">The sequence shown here is derived from an EMBL/GenBank/DDBJ whole genome shotgun (WGS) entry which is preliminary data.</text>
</comment>
<dbReference type="AlphaFoldDB" id="A0AAD2CB46"/>
<keyword evidence="6" id="KW-1185">Reference proteome</keyword>
<dbReference type="PANTHER" id="PTHR10288">
    <property type="entry name" value="KH DOMAIN CONTAINING RNA BINDING PROTEIN"/>
    <property type="match status" value="1"/>
</dbReference>
<dbReference type="InterPro" id="IPR004088">
    <property type="entry name" value="KH_dom_type_1"/>
</dbReference>
<feature type="domain" description="K Homology" evidence="4">
    <location>
        <begin position="429"/>
        <end position="495"/>
    </location>
</feature>
<keyword evidence="1" id="KW-0677">Repeat</keyword>
<feature type="domain" description="K Homology" evidence="4">
    <location>
        <begin position="972"/>
        <end position="1038"/>
    </location>
</feature>
<feature type="region of interest" description="Disordered" evidence="3">
    <location>
        <begin position="1"/>
        <end position="51"/>
    </location>
</feature>
<proteinExistence type="predicted"/>
<reference evidence="5" key="1">
    <citation type="submission" date="2023-08" db="EMBL/GenBank/DDBJ databases">
        <authorList>
            <person name="Audoor S."/>
            <person name="Bilcke G."/>
        </authorList>
    </citation>
    <scope>NUCLEOTIDE SEQUENCE</scope>
</reference>
<feature type="domain" description="K Homology" evidence="4">
    <location>
        <begin position="143"/>
        <end position="208"/>
    </location>
</feature>
<dbReference type="InterPro" id="IPR036612">
    <property type="entry name" value="KH_dom_type_1_sf"/>
</dbReference>
<dbReference type="SUPFAM" id="SSF54791">
    <property type="entry name" value="Eukaryotic type KH-domain (KH-domain type I)"/>
    <property type="match status" value="7"/>
</dbReference>
<dbReference type="EMBL" id="CAKOGP040000001">
    <property type="protein sequence ID" value="CAJ1899848.1"/>
    <property type="molecule type" value="Genomic_DNA"/>
</dbReference>
<organism evidence="5 6">
    <name type="scientific">Cylindrotheca closterium</name>
    <dbReference type="NCBI Taxonomy" id="2856"/>
    <lineage>
        <taxon>Eukaryota</taxon>
        <taxon>Sar</taxon>
        <taxon>Stramenopiles</taxon>
        <taxon>Ochrophyta</taxon>
        <taxon>Bacillariophyta</taxon>
        <taxon>Bacillariophyceae</taxon>
        <taxon>Bacillariophycidae</taxon>
        <taxon>Bacillariales</taxon>
        <taxon>Bacillariaceae</taxon>
        <taxon>Cylindrotheca</taxon>
    </lineage>
</organism>
<dbReference type="CDD" id="cd00105">
    <property type="entry name" value="KH-I"/>
    <property type="match status" value="1"/>
</dbReference>
<evidence type="ECO:0000313" key="5">
    <source>
        <dbReference type="EMBL" id="CAJ1899848.1"/>
    </source>
</evidence>
<evidence type="ECO:0000256" key="1">
    <source>
        <dbReference type="ARBA" id="ARBA00022737"/>
    </source>
</evidence>
<evidence type="ECO:0000313" key="6">
    <source>
        <dbReference type="Proteomes" id="UP001295423"/>
    </source>
</evidence>
<feature type="domain" description="K Homology" evidence="4">
    <location>
        <begin position="699"/>
        <end position="760"/>
    </location>
</feature>
<name>A0AAD2CB46_9STRA</name>
<dbReference type="InterPro" id="IPR004087">
    <property type="entry name" value="KH_dom"/>
</dbReference>
<accession>A0AAD2CB46</accession>
<evidence type="ECO:0000256" key="2">
    <source>
        <dbReference type="PROSITE-ProRule" id="PRU00117"/>
    </source>
</evidence>
<dbReference type="PROSITE" id="PS50084">
    <property type="entry name" value="KH_TYPE_1"/>
    <property type="match status" value="6"/>
</dbReference>